<feature type="transmembrane region" description="Helical" evidence="2">
    <location>
        <begin position="229"/>
        <end position="248"/>
    </location>
</feature>
<organism evidence="3 4">
    <name type="scientific">Caenorhabditis bovis</name>
    <dbReference type="NCBI Taxonomy" id="2654633"/>
    <lineage>
        <taxon>Eukaryota</taxon>
        <taxon>Metazoa</taxon>
        <taxon>Ecdysozoa</taxon>
        <taxon>Nematoda</taxon>
        <taxon>Chromadorea</taxon>
        <taxon>Rhabditida</taxon>
        <taxon>Rhabditina</taxon>
        <taxon>Rhabditomorpha</taxon>
        <taxon>Rhabditoidea</taxon>
        <taxon>Rhabditidae</taxon>
        <taxon>Peloderinae</taxon>
        <taxon>Caenorhabditis</taxon>
    </lineage>
</organism>
<gene>
    <name evidence="3" type="ORF">CBOVIS_LOCUS7278</name>
</gene>
<reference evidence="3 4" key="1">
    <citation type="submission" date="2020-04" db="EMBL/GenBank/DDBJ databases">
        <authorList>
            <person name="Laetsch R D."/>
            <person name="Stevens L."/>
            <person name="Kumar S."/>
            <person name="Blaxter L. M."/>
        </authorList>
    </citation>
    <scope>NUCLEOTIDE SEQUENCE [LARGE SCALE GENOMIC DNA]</scope>
</reference>
<dbReference type="Proteomes" id="UP000494206">
    <property type="component" value="Unassembled WGS sequence"/>
</dbReference>
<keyword evidence="2" id="KW-1133">Transmembrane helix</keyword>
<name>A0A8S1EUK3_9PELO</name>
<proteinExistence type="predicted"/>
<feature type="transmembrane region" description="Helical" evidence="2">
    <location>
        <begin position="124"/>
        <end position="144"/>
    </location>
</feature>
<comment type="caution">
    <text evidence="3">The sequence shown here is derived from an EMBL/GenBank/DDBJ whole genome shotgun (WGS) entry which is preliminary data.</text>
</comment>
<feature type="compositionally biased region" description="Basic residues" evidence="1">
    <location>
        <begin position="263"/>
        <end position="287"/>
    </location>
</feature>
<sequence length="297" mass="33440">MPNLWPLVATADKNVELGERSPSRSRSTRRCVLMLWKHLSFGVRDSAPQFPANFAIQLVAAQIIKLVVLCVSVYMIYLNSYGTKITRNLFEEAEFPVDVNNETCVHLQQIQIAKSHFEKYMDDMAFSIAMMGATIALTTFNIFSAQKADFDPNIMTVIDILLLIFLHANIGRPCSPRLHQSIRSGLAAANYLIPTDNFANALHCIMVENSNSEVPQCADVLIRSLLPDYVRQAIALLMILSIIVILNAHCHDVYEKKVEQKVAKKQQQRRQHVPKPRPIAHRVKKVRAQGAGPAARR</sequence>
<keyword evidence="2" id="KW-0472">Membrane</keyword>
<evidence type="ECO:0000256" key="1">
    <source>
        <dbReference type="SAM" id="MobiDB-lite"/>
    </source>
</evidence>
<dbReference type="AlphaFoldDB" id="A0A8S1EUK3"/>
<keyword evidence="4" id="KW-1185">Reference proteome</keyword>
<keyword evidence="2" id="KW-0812">Transmembrane</keyword>
<evidence type="ECO:0000256" key="2">
    <source>
        <dbReference type="SAM" id="Phobius"/>
    </source>
</evidence>
<protein>
    <submittedName>
        <fullName evidence="3">Uncharacterized protein</fullName>
    </submittedName>
</protein>
<evidence type="ECO:0000313" key="3">
    <source>
        <dbReference type="EMBL" id="CAB3405027.1"/>
    </source>
</evidence>
<dbReference type="EMBL" id="CADEPM010000004">
    <property type="protein sequence ID" value="CAB3405027.1"/>
    <property type="molecule type" value="Genomic_DNA"/>
</dbReference>
<feature type="region of interest" description="Disordered" evidence="1">
    <location>
        <begin position="261"/>
        <end position="297"/>
    </location>
</feature>
<accession>A0A8S1EUK3</accession>
<evidence type="ECO:0000313" key="4">
    <source>
        <dbReference type="Proteomes" id="UP000494206"/>
    </source>
</evidence>
<feature type="transmembrane region" description="Helical" evidence="2">
    <location>
        <begin position="54"/>
        <end position="77"/>
    </location>
</feature>